<dbReference type="AlphaFoldDB" id="A0A495JPS1"/>
<feature type="region of interest" description="Disordered" evidence="1">
    <location>
        <begin position="114"/>
        <end position="150"/>
    </location>
</feature>
<protein>
    <recommendedName>
        <fullName evidence="4">Lipoprotein</fullName>
    </recommendedName>
</protein>
<evidence type="ECO:0000313" key="2">
    <source>
        <dbReference type="EMBL" id="RKR90362.1"/>
    </source>
</evidence>
<gene>
    <name evidence="2" type="ORF">BDK92_4733</name>
</gene>
<feature type="compositionally biased region" description="Low complexity" evidence="1">
    <location>
        <begin position="136"/>
        <end position="148"/>
    </location>
</feature>
<evidence type="ECO:0000256" key="1">
    <source>
        <dbReference type="SAM" id="MobiDB-lite"/>
    </source>
</evidence>
<feature type="compositionally biased region" description="Pro residues" evidence="1">
    <location>
        <begin position="120"/>
        <end position="135"/>
    </location>
</feature>
<dbReference type="EMBL" id="RBKT01000001">
    <property type="protein sequence ID" value="RKR90362.1"/>
    <property type="molecule type" value="Genomic_DNA"/>
</dbReference>
<reference evidence="2 3" key="1">
    <citation type="submission" date="2018-10" db="EMBL/GenBank/DDBJ databases">
        <title>Sequencing the genomes of 1000 actinobacteria strains.</title>
        <authorList>
            <person name="Klenk H.-P."/>
        </authorList>
    </citation>
    <scope>NUCLEOTIDE SEQUENCE [LARGE SCALE GENOMIC DNA]</scope>
    <source>
        <strain evidence="2 3">DSM 45175</strain>
    </source>
</reference>
<evidence type="ECO:0000313" key="3">
    <source>
        <dbReference type="Proteomes" id="UP000277671"/>
    </source>
</evidence>
<sequence>MLMILAACAQPNGATGPADGPDRREEAFQQRATSVAQAWQTASGPDWRTGYIPLQDPTVVPAEATFSEDTKQAFLAGWYREPASIPPAAPSHGTITFPDGTLTVPLVSAGEAYRQLDQGDPPPCPGRPAQPPPSPTGTGPDGSVSGPGMTACVPLTVTGIELGTTTIRTSRGEATVPAWLFSVDELAAKVARVAVAASATRTPPEPPTPGGTLTEGLVGAQDLVAVDGAQLTYRLGVGACDTEVTPLVREQDDLVVVGGTAVRSDGICTDQLLLQPVTVTLDGPLGARTVLDAASGRPLILTAAR</sequence>
<accession>A0A495JPS1</accession>
<evidence type="ECO:0008006" key="4">
    <source>
        <dbReference type="Google" id="ProtNLM"/>
    </source>
</evidence>
<keyword evidence="3" id="KW-1185">Reference proteome</keyword>
<organism evidence="2 3">
    <name type="scientific">Micromonospora pisi</name>
    <dbReference type="NCBI Taxonomy" id="589240"/>
    <lineage>
        <taxon>Bacteria</taxon>
        <taxon>Bacillati</taxon>
        <taxon>Actinomycetota</taxon>
        <taxon>Actinomycetes</taxon>
        <taxon>Micromonosporales</taxon>
        <taxon>Micromonosporaceae</taxon>
        <taxon>Micromonospora</taxon>
    </lineage>
</organism>
<proteinExistence type="predicted"/>
<dbReference type="Proteomes" id="UP000277671">
    <property type="component" value="Unassembled WGS sequence"/>
</dbReference>
<name>A0A495JPS1_9ACTN</name>
<comment type="caution">
    <text evidence="2">The sequence shown here is derived from an EMBL/GenBank/DDBJ whole genome shotgun (WGS) entry which is preliminary data.</text>
</comment>